<proteinExistence type="predicted"/>
<dbReference type="EMBL" id="MT144913">
    <property type="protein sequence ID" value="QJI01295.1"/>
    <property type="molecule type" value="Genomic_DNA"/>
</dbReference>
<sequence>MAGTRSRVDLEGFEDLEAAIRKLGEDVQGEILRDAVDAGAEIVRDVASQLAPRDTGFLADHIVKERQWTRTQNTADTYVGPSKEAWYGRFPEMGTTFQPAQPFLRPALDETKNSVIEEVAQQLRRRILREG</sequence>
<organism evidence="2">
    <name type="scientific">viral metagenome</name>
    <dbReference type="NCBI Taxonomy" id="1070528"/>
    <lineage>
        <taxon>unclassified sequences</taxon>
        <taxon>metagenomes</taxon>
        <taxon>organismal metagenomes</taxon>
    </lineage>
</organism>
<name>A0A6M3K5G2_9ZZZZ</name>
<gene>
    <name evidence="2" type="ORF">MM415A01590_0014</name>
    <name evidence="1" type="ORF">MM415A04464_0007</name>
    <name evidence="3" type="ORF">MM415B06176_0006</name>
    <name evidence="4" type="ORF">TM448B02461_0009</name>
</gene>
<evidence type="ECO:0000313" key="3">
    <source>
        <dbReference type="EMBL" id="QJA97510.1"/>
    </source>
</evidence>
<dbReference type="EMBL" id="MT141719">
    <property type="protein sequence ID" value="QJA69594.1"/>
    <property type="molecule type" value="Genomic_DNA"/>
</dbReference>
<reference evidence="2" key="1">
    <citation type="submission" date="2020-03" db="EMBL/GenBank/DDBJ databases">
        <title>The deep terrestrial virosphere.</title>
        <authorList>
            <person name="Holmfeldt K."/>
            <person name="Nilsson E."/>
            <person name="Simone D."/>
            <person name="Lopez-Fernandez M."/>
            <person name="Wu X."/>
            <person name="de Brujin I."/>
            <person name="Lundin D."/>
            <person name="Andersson A."/>
            <person name="Bertilsson S."/>
            <person name="Dopson M."/>
        </authorList>
    </citation>
    <scope>NUCLEOTIDE SEQUENCE</scope>
    <source>
        <strain evidence="2">MM415A01590</strain>
        <strain evidence="1">MM415A04464</strain>
        <strain evidence="3">MM415B06176</strain>
        <strain evidence="4">TM448B02461</strain>
    </source>
</reference>
<dbReference type="EMBL" id="MT142201">
    <property type="protein sequence ID" value="QJA76045.1"/>
    <property type="molecule type" value="Genomic_DNA"/>
</dbReference>
<evidence type="ECO:0000313" key="1">
    <source>
        <dbReference type="EMBL" id="QJA69594.1"/>
    </source>
</evidence>
<dbReference type="InterPro" id="IPR010064">
    <property type="entry name" value="HK97-gp10_tail"/>
</dbReference>
<evidence type="ECO:0000313" key="2">
    <source>
        <dbReference type="EMBL" id="QJA76045.1"/>
    </source>
</evidence>
<dbReference type="EMBL" id="MT143500">
    <property type="protein sequence ID" value="QJA97510.1"/>
    <property type="molecule type" value="Genomic_DNA"/>
</dbReference>
<evidence type="ECO:0000313" key="4">
    <source>
        <dbReference type="EMBL" id="QJI01295.1"/>
    </source>
</evidence>
<accession>A0A6M3K5G2</accession>
<protein>
    <submittedName>
        <fullName evidence="2">Putative tail protein</fullName>
    </submittedName>
</protein>
<dbReference type="Pfam" id="PF04883">
    <property type="entry name" value="HK97-gp10_like"/>
    <property type="match status" value="1"/>
</dbReference>
<dbReference type="AlphaFoldDB" id="A0A6M3K5G2"/>
<dbReference type="NCBIfam" id="TIGR01725">
    <property type="entry name" value="phge_HK97_gp10"/>
    <property type="match status" value="1"/>
</dbReference>